<name>A0AAV0LJN4_9ROSI</name>
<feature type="compositionally biased region" description="Basic residues" evidence="2">
    <location>
        <begin position="318"/>
        <end position="328"/>
    </location>
</feature>
<dbReference type="GO" id="GO:0008270">
    <property type="term" value="F:zinc ion binding"/>
    <property type="evidence" value="ECO:0007669"/>
    <property type="project" value="UniProtKB-KW"/>
</dbReference>
<organism evidence="4 5">
    <name type="scientific">Linum tenue</name>
    <dbReference type="NCBI Taxonomy" id="586396"/>
    <lineage>
        <taxon>Eukaryota</taxon>
        <taxon>Viridiplantae</taxon>
        <taxon>Streptophyta</taxon>
        <taxon>Embryophyta</taxon>
        <taxon>Tracheophyta</taxon>
        <taxon>Spermatophyta</taxon>
        <taxon>Magnoliopsida</taxon>
        <taxon>eudicotyledons</taxon>
        <taxon>Gunneridae</taxon>
        <taxon>Pentapetalae</taxon>
        <taxon>rosids</taxon>
        <taxon>fabids</taxon>
        <taxon>Malpighiales</taxon>
        <taxon>Linaceae</taxon>
        <taxon>Linum</taxon>
    </lineage>
</organism>
<feature type="domain" description="CCHC-type" evidence="3">
    <location>
        <begin position="113"/>
        <end position="127"/>
    </location>
</feature>
<comment type="caution">
    <text evidence="4">The sequence shown here is derived from an EMBL/GenBank/DDBJ whole genome shotgun (WGS) entry which is preliminary data.</text>
</comment>
<dbReference type="AlphaFoldDB" id="A0AAV0LJN4"/>
<feature type="region of interest" description="Disordered" evidence="2">
    <location>
        <begin position="400"/>
        <end position="442"/>
    </location>
</feature>
<dbReference type="PANTHER" id="PTHR31286:SF99">
    <property type="entry name" value="DUF4283 DOMAIN-CONTAINING PROTEIN"/>
    <property type="match status" value="1"/>
</dbReference>
<dbReference type="InterPro" id="IPR001878">
    <property type="entry name" value="Znf_CCHC"/>
</dbReference>
<accession>A0AAV0LJN4</accession>
<evidence type="ECO:0000256" key="1">
    <source>
        <dbReference type="PROSITE-ProRule" id="PRU00047"/>
    </source>
</evidence>
<evidence type="ECO:0000259" key="3">
    <source>
        <dbReference type="PROSITE" id="PS50158"/>
    </source>
</evidence>
<evidence type="ECO:0000313" key="5">
    <source>
        <dbReference type="Proteomes" id="UP001154282"/>
    </source>
</evidence>
<keyword evidence="1" id="KW-0479">Metal-binding</keyword>
<feature type="region of interest" description="Disordered" evidence="2">
    <location>
        <begin position="255"/>
        <end position="274"/>
    </location>
</feature>
<feature type="region of interest" description="Disordered" evidence="2">
    <location>
        <begin position="198"/>
        <end position="242"/>
    </location>
</feature>
<dbReference type="InterPro" id="IPR040256">
    <property type="entry name" value="At4g02000-like"/>
</dbReference>
<feature type="region of interest" description="Disordered" evidence="2">
    <location>
        <begin position="139"/>
        <end position="162"/>
    </location>
</feature>
<sequence>MALSGGPWVILDHYLLVHPRSPNFRTSDKPHRSVVAWVQFPELPVHFYHQEVLFAIGNLIGRTIKLDYHTENLQRGKFARMAIDLDMTKPLPTRIHLDGKWQGVIYENLPHICYGCGKIGHVGERCPARANSSELALVTGPDGAGNAGDGLSPPEAPAGYGPWMQVTRKTRKLTKAKSGNHAISSTSGADLGKTALKSVTKGKSESELKGKKESKELQRKETHTSQKGKAITVETSGPNGKTKGVVIQEWREVGSSEAGSSMGRPMEAHSVDKDQLTKPASTTIMTKALQGPNNTNIQIVSVPPLLSSSKENQNPNLNKKHSSQRPQKKNPEKMLNAIQNRGINHKTNKKSLQLSLIAKDALKKSKDGGFSITIKDIEELFASSNAKVFAPQSLAAEKTNEVAMEEDQQGNSLEPSSDAPINRGTSAAINQENPAALNEILA</sequence>
<keyword evidence="1" id="KW-0863">Zinc-finger</keyword>
<dbReference type="EMBL" id="CAMGYJ010000006">
    <property type="protein sequence ID" value="CAI0434117.1"/>
    <property type="molecule type" value="Genomic_DNA"/>
</dbReference>
<feature type="region of interest" description="Disordered" evidence="2">
    <location>
        <begin position="306"/>
        <end position="331"/>
    </location>
</feature>
<reference evidence="4" key="1">
    <citation type="submission" date="2022-08" db="EMBL/GenBank/DDBJ databases">
        <authorList>
            <person name="Gutierrez-Valencia J."/>
        </authorList>
    </citation>
    <scope>NUCLEOTIDE SEQUENCE</scope>
</reference>
<dbReference type="Proteomes" id="UP001154282">
    <property type="component" value="Unassembled WGS sequence"/>
</dbReference>
<evidence type="ECO:0000256" key="2">
    <source>
        <dbReference type="SAM" id="MobiDB-lite"/>
    </source>
</evidence>
<dbReference type="PROSITE" id="PS50158">
    <property type="entry name" value="ZF_CCHC"/>
    <property type="match status" value="1"/>
</dbReference>
<feature type="compositionally biased region" description="Polar residues" evidence="2">
    <location>
        <begin position="423"/>
        <end position="433"/>
    </location>
</feature>
<dbReference type="PANTHER" id="PTHR31286">
    <property type="entry name" value="GLYCINE-RICH CELL WALL STRUCTURAL PROTEIN 1.8-LIKE"/>
    <property type="match status" value="1"/>
</dbReference>
<protein>
    <recommendedName>
        <fullName evidence="3">CCHC-type domain-containing protein</fullName>
    </recommendedName>
</protein>
<evidence type="ECO:0000313" key="4">
    <source>
        <dbReference type="EMBL" id="CAI0434117.1"/>
    </source>
</evidence>
<feature type="compositionally biased region" description="Polar residues" evidence="2">
    <location>
        <begin position="306"/>
        <end position="317"/>
    </location>
</feature>
<proteinExistence type="predicted"/>
<dbReference type="GO" id="GO:0003676">
    <property type="term" value="F:nucleic acid binding"/>
    <property type="evidence" value="ECO:0007669"/>
    <property type="project" value="InterPro"/>
</dbReference>
<keyword evidence="5" id="KW-1185">Reference proteome</keyword>
<keyword evidence="1" id="KW-0862">Zinc</keyword>
<feature type="compositionally biased region" description="Basic and acidic residues" evidence="2">
    <location>
        <begin position="202"/>
        <end position="224"/>
    </location>
</feature>
<gene>
    <name evidence="4" type="ORF">LITE_LOCUS24148</name>
</gene>